<dbReference type="InterPro" id="IPR016024">
    <property type="entry name" value="ARM-type_fold"/>
</dbReference>
<feature type="compositionally biased region" description="Polar residues" evidence="4">
    <location>
        <begin position="1178"/>
        <end position="1202"/>
    </location>
</feature>
<dbReference type="InterPro" id="IPR012677">
    <property type="entry name" value="Nucleotide-bd_a/b_plait_sf"/>
</dbReference>
<dbReference type="STRING" id="27342.A0A0H2RML2"/>
<dbReference type="Gene3D" id="1.25.10.10">
    <property type="entry name" value="Leucine-rich Repeat Variant"/>
    <property type="match status" value="1"/>
</dbReference>
<keyword evidence="1" id="KW-0677">Repeat</keyword>
<dbReference type="EMBL" id="KQ086019">
    <property type="protein sequence ID" value="KLO10693.1"/>
    <property type="molecule type" value="Genomic_DNA"/>
</dbReference>
<feature type="region of interest" description="Disordered" evidence="4">
    <location>
        <begin position="1149"/>
        <end position="1226"/>
    </location>
</feature>
<dbReference type="InterPro" id="IPR001313">
    <property type="entry name" value="Pumilio_RNA-bd_rpt"/>
</dbReference>
<dbReference type="InterPro" id="IPR033133">
    <property type="entry name" value="PUM-HD"/>
</dbReference>
<dbReference type="InterPro" id="IPR011989">
    <property type="entry name" value="ARM-like"/>
</dbReference>
<evidence type="ECO:0008006" key="9">
    <source>
        <dbReference type="Google" id="ProtNLM"/>
    </source>
</evidence>
<feature type="compositionally biased region" description="Low complexity" evidence="4">
    <location>
        <begin position="517"/>
        <end position="547"/>
    </location>
</feature>
<dbReference type="GO" id="GO:0000288">
    <property type="term" value="P:nuclear-transcribed mRNA catabolic process, deadenylation-dependent decay"/>
    <property type="evidence" value="ECO:0007669"/>
    <property type="project" value="TreeGrafter"/>
</dbReference>
<dbReference type="SUPFAM" id="SSF48371">
    <property type="entry name" value="ARM repeat"/>
    <property type="match status" value="1"/>
</dbReference>
<feature type="compositionally biased region" description="Basic and acidic residues" evidence="4">
    <location>
        <begin position="31"/>
        <end position="42"/>
    </location>
</feature>
<feature type="region of interest" description="Disordered" evidence="4">
    <location>
        <begin position="399"/>
        <end position="430"/>
    </location>
</feature>
<dbReference type="PROSITE" id="PS50302">
    <property type="entry name" value="PUM"/>
    <property type="match status" value="2"/>
</dbReference>
<dbReference type="FunFam" id="3.30.70.330:FF:000842">
    <property type="entry name" value="Pumilio domain-containing protein c"/>
    <property type="match status" value="1"/>
</dbReference>
<organism evidence="7 8">
    <name type="scientific">Schizopora paradoxa</name>
    <dbReference type="NCBI Taxonomy" id="27342"/>
    <lineage>
        <taxon>Eukaryota</taxon>
        <taxon>Fungi</taxon>
        <taxon>Dikarya</taxon>
        <taxon>Basidiomycota</taxon>
        <taxon>Agaricomycotina</taxon>
        <taxon>Agaricomycetes</taxon>
        <taxon>Hymenochaetales</taxon>
        <taxon>Schizoporaceae</taxon>
        <taxon>Schizopora</taxon>
    </lineage>
</organism>
<dbReference type="SMART" id="SM00360">
    <property type="entry name" value="RRM"/>
    <property type="match status" value="2"/>
</dbReference>
<feature type="compositionally biased region" description="Polar residues" evidence="4">
    <location>
        <begin position="1115"/>
        <end position="1135"/>
    </location>
</feature>
<dbReference type="SUPFAM" id="SSF54928">
    <property type="entry name" value="RNA-binding domain, RBD"/>
    <property type="match status" value="2"/>
</dbReference>
<evidence type="ECO:0000259" key="5">
    <source>
        <dbReference type="PROSITE" id="PS50102"/>
    </source>
</evidence>
<dbReference type="GO" id="GO:0003723">
    <property type="term" value="F:RNA binding"/>
    <property type="evidence" value="ECO:0007669"/>
    <property type="project" value="UniProtKB-UniRule"/>
</dbReference>
<dbReference type="PANTHER" id="PTHR47093:SF1">
    <property type="entry name" value="PROTEIN JSN1-RELATED"/>
    <property type="match status" value="1"/>
</dbReference>
<evidence type="ECO:0000256" key="4">
    <source>
        <dbReference type="SAM" id="MobiDB-lite"/>
    </source>
</evidence>
<evidence type="ECO:0000256" key="2">
    <source>
        <dbReference type="PROSITE-ProRule" id="PRU00176"/>
    </source>
</evidence>
<dbReference type="Pfam" id="PF00806">
    <property type="entry name" value="PUF"/>
    <property type="match status" value="3"/>
</dbReference>
<feature type="domain" description="RRM" evidence="5">
    <location>
        <begin position="433"/>
        <end position="511"/>
    </location>
</feature>
<feature type="region of interest" description="Disordered" evidence="4">
    <location>
        <begin position="1100"/>
        <end position="1135"/>
    </location>
</feature>
<gene>
    <name evidence="7" type="ORF">SCHPADRAFT_832170</name>
</gene>
<name>A0A0H2RML2_9AGAM</name>
<feature type="region of interest" description="Disordered" evidence="4">
    <location>
        <begin position="515"/>
        <end position="549"/>
    </location>
</feature>
<dbReference type="Proteomes" id="UP000053477">
    <property type="component" value="Unassembled WGS sequence"/>
</dbReference>
<keyword evidence="8" id="KW-1185">Reference proteome</keyword>
<feature type="repeat" description="Pumilio" evidence="3">
    <location>
        <begin position="878"/>
        <end position="916"/>
    </location>
</feature>
<feature type="compositionally biased region" description="Polar residues" evidence="4">
    <location>
        <begin position="57"/>
        <end position="67"/>
    </location>
</feature>
<feature type="domain" description="PUM-HD" evidence="6">
    <location>
        <begin position="742"/>
        <end position="1096"/>
    </location>
</feature>
<protein>
    <recommendedName>
        <fullName evidence="9">ARM repeat-containing protein</fullName>
    </recommendedName>
</protein>
<dbReference type="PANTHER" id="PTHR47093">
    <property type="entry name" value="PROTEIN JSN1-RELATED"/>
    <property type="match status" value="1"/>
</dbReference>
<dbReference type="SMART" id="SM00025">
    <property type="entry name" value="Pumilio"/>
    <property type="match status" value="6"/>
</dbReference>
<keyword evidence="2" id="KW-0694">RNA-binding</keyword>
<feature type="repeat" description="Pumilio" evidence="3">
    <location>
        <begin position="804"/>
        <end position="840"/>
    </location>
</feature>
<dbReference type="InterPro" id="IPR052645">
    <property type="entry name" value="Pumilio_domain_protein"/>
</dbReference>
<dbReference type="OrthoDB" id="2017782at2759"/>
<feature type="region of interest" description="Disordered" evidence="4">
    <location>
        <begin position="1"/>
        <end position="88"/>
    </location>
</feature>
<dbReference type="FunFam" id="3.30.70.330:FF:000486">
    <property type="entry name" value="Pumilio domain-containing protein c"/>
    <property type="match status" value="1"/>
</dbReference>
<dbReference type="InterPro" id="IPR000504">
    <property type="entry name" value="RRM_dom"/>
</dbReference>
<evidence type="ECO:0000256" key="1">
    <source>
        <dbReference type="ARBA" id="ARBA00022737"/>
    </source>
</evidence>
<feature type="domain" description="RRM" evidence="5">
    <location>
        <begin position="558"/>
        <end position="633"/>
    </location>
</feature>
<dbReference type="CDD" id="cd00590">
    <property type="entry name" value="RRM_SF"/>
    <property type="match status" value="1"/>
</dbReference>
<reference evidence="7 8" key="1">
    <citation type="submission" date="2015-04" db="EMBL/GenBank/DDBJ databases">
        <title>Complete genome sequence of Schizopora paradoxa KUC8140, a cosmopolitan wood degrader in East Asia.</title>
        <authorList>
            <consortium name="DOE Joint Genome Institute"/>
            <person name="Min B."/>
            <person name="Park H."/>
            <person name="Jang Y."/>
            <person name="Kim J.-J."/>
            <person name="Kim K.H."/>
            <person name="Pangilinan J."/>
            <person name="Lipzen A."/>
            <person name="Riley R."/>
            <person name="Grigoriev I.V."/>
            <person name="Spatafora J.W."/>
            <person name="Choi I.-G."/>
        </authorList>
    </citation>
    <scope>NUCLEOTIDE SEQUENCE [LARGE SCALE GENOMIC DNA]</scope>
    <source>
        <strain evidence="7 8">KUC8140</strain>
    </source>
</reference>
<dbReference type="Pfam" id="PF00076">
    <property type="entry name" value="RRM_1"/>
    <property type="match status" value="2"/>
</dbReference>
<sequence>MSLSASENAGFARASSGKTPPPAPSAAFAKRARELQADERLSSRYIPPALRAMASGGSPSNDVSPSTLAPADVSPLPPSNLPPGFRRARAGTLPSNVQLAAAQRYAATETLPDLTTTTDSYLERQSSQTSISTSTTNLLTATRPGLRHSSSIASSAASSAVTERNSRLRSGSLTLPSSGLSNAFGGSSIFSTSWLSGNQNGSNLPGLDEIQSVTSMDSPADNFQTLDYLGLDDNLRNPPPAAASLSELRSQAQAAIAGRLRSQTVSNPYRLRGATVSTSLLPTPNADDMNDDYMDDYTGAYGQRTTEPYDGGNLGSIDPYSSNMVAKGFKQTQHLSSSNGLGIGSRPRAISVGTLDDPSRSAHRLVSALEHQQDSYTHDLLNLGSKLAGRGVGLTTPGAGSRASSYLAAPASQTRAISPKAETTTSQTQTPTRSLWIGNLDSSVTSEQLIHVFAPYGAIESLRLLPEKECGFVNFVDQADAIRAKDDVLNRLGGQIGMPNSQAVRIGFGKAESAPVAPSKSTANAPAAPSSSTAKSSSSSASGGLSSIESQLQSTPTRALWIGSIPSTTTPAQILSVFSPYGPIESARVLTHKNCGFINFERLDDAVRARKALNGRDVLGTEVGAIRIGFAKVPVKNGPEGVANEEGTNTNVNVQGVGDLSVGATIHALRGVKGASTIPADEQVLGGAIENYRSNLLLSMIGTGGHVAANYPDGTPKPPGWTAAVTEQQMIMKELSDGSPDAEHDILALAVTDFRPPTMYYTTIPLVTERPNNRRWDATKLRDLRKRLDSGTLSTEEIDEIAADFVDGEIIDLASDWLGNTVVQKLFERCSAAPRFAMLERVAPHLAMIGIHKNGTWAAQKIIECVHTPEEISLVAQNLRPYAPPLLLDQFGNYVVQCCLRFGSPANDFIFDAMVDRLWEIAQGRFGARSMRTCLESQLATLSQQRRIATAIILNSIPLATNPNGALLLTWLLDTSGFPSRYRLLAPRFTPHLSHLCTHKLASLTVLRIVNQKVEPEASQQIVRSLFFSTGDHVLTDVLGDQVNGVTTVHKVLTSPFIDPVERIEYLEATKRVLIELKVIATQAYRRLIEEVGLPVSNFQPYGSGMPPAPKMRGASSTGSYNSGGMSPQYGAPTNDQNLASMMAALQMGGQSHVTPQLPPQQQGQPQMHDHQHLGSRARSQQQQQHGLNMSSSGYSSATGDQFNPFGPGSPDPNAFTREARHNGGRMAPPVVAMSPPPMVGVPYGAQSPNLGHQANVLQNPYGMAPQAIPPHLYQAYMYQMYQQPGSPNLGYQA</sequence>
<evidence type="ECO:0000313" key="7">
    <source>
        <dbReference type="EMBL" id="KLO10693.1"/>
    </source>
</evidence>
<dbReference type="Gene3D" id="3.30.70.330">
    <property type="match status" value="2"/>
</dbReference>
<accession>A0A0H2RML2</accession>
<evidence type="ECO:0000259" key="6">
    <source>
        <dbReference type="PROSITE" id="PS50303"/>
    </source>
</evidence>
<feature type="region of interest" description="Disordered" evidence="4">
    <location>
        <begin position="141"/>
        <end position="164"/>
    </location>
</feature>
<dbReference type="PROSITE" id="PS50303">
    <property type="entry name" value="PUM_HD"/>
    <property type="match status" value="1"/>
</dbReference>
<proteinExistence type="predicted"/>
<dbReference type="InParanoid" id="A0A0H2RML2"/>
<feature type="compositionally biased region" description="Low complexity" evidence="4">
    <location>
        <begin position="149"/>
        <end position="160"/>
    </location>
</feature>
<evidence type="ECO:0000256" key="3">
    <source>
        <dbReference type="PROSITE-ProRule" id="PRU00317"/>
    </source>
</evidence>
<dbReference type="PROSITE" id="PS50102">
    <property type="entry name" value="RRM"/>
    <property type="match status" value="2"/>
</dbReference>
<dbReference type="InterPro" id="IPR035979">
    <property type="entry name" value="RBD_domain_sf"/>
</dbReference>
<evidence type="ECO:0000313" key="8">
    <source>
        <dbReference type="Proteomes" id="UP000053477"/>
    </source>
</evidence>